<keyword evidence="2" id="KW-1185">Reference proteome</keyword>
<accession>A0ABV4CBV1</accession>
<reference evidence="1 2" key="1">
    <citation type="submission" date="2024-08" db="EMBL/GenBank/DDBJ databases">
        <title>Mycobacterium servetensis sp. nov., a novel rapid-growing mycobacterial species recovered from a human patient in Zaragoza, Spain.</title>
        <authorList>
            <person name="Tristancho-Baro A.I."/>
            <person name="Buenestado-Serrano S."/>
            <person name="Garcia De Viedma D."/>
            <person name="Milagro-Beamonte A."/>
            <person name="Burillo N."/>
            <person name="Sanz S."/>
            <person name="Lopez-Calleja A.I."/>
            <person name="Penas-Utrilla D."/>
            <person name="Guardingo M."/>
            <person name="Garcia M.J."/>
            <person name="Vinuelas-Bayon J."/>
        </authorList>
    </citation>
    <scope>NUCLEOTIDE SEQUENCE [LARGE SCALE GENOMIC DNA]</scope>
    <source>
        <strain evidence="2">HUMS_12744610</strain>
    </source>
</reference>
<organism evidence="1 2">
    <name type="scientific">Mycobacterium servetii</name>
    <dbReference type="NCBI Taxonomy" id="3237418"/>
    <lineage>
        <taxon>Bacteria</taxon>
        <taxon>Bacillati</taxon>
        <taxon>Actinomycetota</taxon>
        <taxon>Actinomycetes</taxon>
        <taxon>Mycobacteriales</taxon>
        <taxon>Mycobacteriaceae</taxon>
        <taxon>Mycobacterium</taxon>
    </lineage>
</organism>
<proteinExistence type="predicted"/>
<gene>
    <name evidence="1" type="ORF">AB8998_30385</name>
</gene>
<dbReference type="RefSeq" id="WP_369742004.1">
    <property type="nucleotide sequence ID" value="NZ_JBGEDP010000002.1"/>
</dbReference>
<name>A0ABV4CBV1_9MYCO</name>
<dbReference type="EMBL" id="JBGEDP010000002">
    <property type="protein sequence ID" value="MEY8018961.1"/>
    <property type="molecule type" value="Genomic_DNA"/>
</dbReference>
<sequence length="78" mass="8482">MARVRLSTTVDADLIGAARHLRPGTKDAPLVDEALRALLAVHRAAEIDISYGVYDQQPLDQPDEWGDLASWRRAAGAS</sequence>
<evidence type="ECO:0000313" key="1">
    <source>
        <dbReference type="EMBL" id="MEY8018961.1"/>
    </source>
</evidence>
<dbReference type="Proteomes" id="UP001564760">
    <property type="component" value="Unassembled WGS sequence"/>
</dbReference>
<comment type="caution">
    <text evidence="1">The sequence shown here is derived from an EMBL/GenBank/DDBJ whole genome shotgun (WGS) entry which is preliminary data.</text>
</comment>
<evidence type="ECO:0000313" key="2">
    <source>
        <dbReference type="Proteomes" id="UP001564760"/>
    </source>
</evidence>
<protein>
    <submittedName>
        <fullName evidence="1">Antitoxin MazE5</fullName>
    </submittedName>
</protein>